<keyword evidence="3" id="KW-1185">Reference proteome</keyword>
<dbReference type="InterPro" id="IPR003646">
    <property type="entry name" value="SH3-like_bac-type"/>
</dbReference>
<evidence type="ECO:0000259" key="1">
    <source>
        <dbReference type="SMART" id="SM00287"/>
    </source>
</evidence>
<dbReference type="RefSeq" id="WP_219294349.1">
    <property type="nucleotide sequence ID" value="NZ_RPHB01000018.1"/>
</dbReference>
<dbReference type="Proteomes" id="UP000727490">
    <property type="component" value="Unassembled WGS sequence"/>
</dbReference>
<accession>A0A951MKM0</accession>
<proteinExistence type="predicted"/>
<reference evidence="2 3" key="1">
    <citation type="journal article" date="2020" name="Syst. Appl. Microbiol.">
        <title>Arthrospiribacter ruber gen. nov., sp. nov., a novel bacterium isolated from Arthrospira cultures.</title>
        <authorList>
            <person name="Waleron M."/>
            <person name="Misztak A."/>
            <person name="Waleron M.M."/>
            <person name="Furmaniak M."/>
            <person name="Mrozik A."/>
            <person name="Waleron K."/>
        </authorList>
    </citation>
    <scope>NUCLEOTIDE SEQUENCE [LARGE SCALE GENOMIC DNA]</scope>
    <source>
        <strain evidence="2 3">DPMB0001</strain>
    </source>
</reference>
<comment type="caution">
    <text evidence="2">The sequence shown here is derived from an EMBL/GenBank/DDBJ whole genome shotgun (WGS) entry which is preliminary data.</text>
</comment>
<dbReference type="CDD" id="cd12797">
    <property type="entry name" value="M23_peptidase"/>
    <property type="match status" value="1"/>
</dbReference>
<organism evidence="2 3">
    <name type="scientific">Arthrospiribacter ruber</name>
    <dbReference type="NCBI Taxonomy" id="2487934"/>
    <lineage>
        <taxon>Bacteria</taxon>
        <taxon>Pseudomonadati</taxon>
        <taxon>Bacteroidota</taxon>
        <taxon>Cytophagia</taxon>
        <taxon>Cytophagales</taxon>
        <taxon>Cyclobacteriaceae</taxon>
        <taxon>Arthrospiribacter</taxon>
    </lineage>
</organism>
<dbReference type="AlphaFoldDB" id="A0A951MKM0"/>
<dbReference type="Pfam" id="PF08239">
    <property type="entry name" value="SH3_3"/>
    <property type="match status" value="1"/>
</dbReference>
<dbReference type="PROSITE" id="PS51257">
    <property type="entry name" value="PROKAR_LIPOPROTEIN"/>
    <property type="match status" value="1"/>
</dbReference>
<gene>
    <name evidence="2" type="ORF">EGN73_22205</name>
</gene>
<sequence>MNIRTIGIIGFLGWALLACNGTNIQRIVGPSNPYEQYRNFLQSTEFENSAMVRDWIAAEKEAISKPITINLPYQEITQFEKSRPQAVYFEFDTQEGQLITAEINPVSQPDAKFFLDLYEIENSERKHLKFAKDTNRIEQRVKNSGRMGLRIQPELFRGGIVEVRILQNPSLAFPVEGKNHRSIASFFGDPRDGGRRRHEGVDVFAPRGTPVVSVSPGRVSRVGVNNLGGKTVSVSHDGYSYYYAHLDTQLVRMGQAVKTGDTLGTVGNTGNAITTPPHLHFGIYRRGAVDPYPFFETASMQASHTLSDSTYLGRIARVNVGTANIRQFPNTNAAISGKLSQNEVLLLEGKHNDWFRVRLPDGSQGYVFENLITNDLSPVQKLRETQGLMVSEDYNERNIFEASTIAESDLEVIGKFKDAKLLRTELGKLYWTF</sequence>
<dbReference type="GO" id="GO:0004222">
    <property type="term" value="F:metalloendopeptidase activity"/>
    <property type="evidence" value="ECO:0007669"/>
    <property type="project" value="TreeGrafter"/>
</dbReference>
<protein>
    <submittedName>
        <fullName evidence="2">M23 family peptidase</fullName>
    </submittedName>
</protein>
<dbReference type="SMART" id="SM00287">
    <property type="entry name" value="SH3b"/>
    <property type="match status" value="1"/>
</dbReference>
<dbReference type="InterPro" id="IPR050570">
    <property type="entry name" value="Cell_wall_metabolism_enzyme"/>
</dbReference>
<name>A0A951MKM0_9BACT</name>
<evidence type="ECO:0000313" key="3">
    <source>
        <dbReference type="Proteomes" id="UP000727490"/>
    </source>
</evidence>
<dbReference type="PANTHER" id="PTHR21666:SF268">
    <property type="entry name" value="PEPTIDASE M23 DOMAIN-CONTAINING PROTEIN"/>
    <property type="match status" value="1"/>
</dbReference>
<feature type="domain" description="SH3b" evidence="1">
    <location>
        <begin position="313"/>
        <end position="376"/>
    </location>
</feature>
<dbReference type="PANTHER" id="PTHR21666">
    <property type="entry name" value="PEPTIDASE-RELATED"/>
    <property type="match status" value="1"/>
</dbReference>
<evidence type="ECO:0000313" key="2">
    <source>
        <dbReference type="EMBL" id="MBW3470496.1"/>
    </source>
</evidence>
<dbReference type="EMBL" id="RPHB01000018">
    <property type="protein sequence ID" value="MBW3470496.1"/>
    <property type="molecule type" value="Genomic_DNA"/>
</dbReference>
<dbReference type="InterPro" id="IPR016047">
    <property type="entry name" value="M23ase_b-sheet_dom"/>
</dbReference>
<dbReference type="Pfam" id="PF01551">
    <property type="entry name" value="Peptidase_M23"/>
    <property type="match status" value="1"/>
</dbReference>